<comment type="caution">
    <text evidence="2">The sequence shown here is derived from an EMBL/GenBank/DDBJ whole genome shotgun (WGS) entry which is preliminary data.</text>
</comment>
<dbReference type="Pfam" id="PF24268">
    <property type="entry name" value="NttC"/>
    <property type="match status" value="1"/>
</dbReference>
<accession>A0A0W0TWC0</accession>
<sequence>MNALLKGVAAMTLGLTTAIAFAAPSHLTTDNQTNYQSNAFINGTVQSPYPTPKKTKKKLLWSLVQLACAPYVDSQKQCGALIKMATDTSNPIEVGWLKMNMSTGEITPKELSANGFKITVINAGEVIITEDKN</sequence>
<dbReference type="EMBL" id="LNYA01000001">
    <property type="protein sequence ID" value="KTD00019.1"/>
    <property type="molecule type" value="Genomic_DNA"/>
</dbReference>
<dbReference type="RefSeq" id="WP_058525313.1">
    <property type="nucleotide sequence ID" value="NZ_CAAAHY010000004.1"/>
</dbReference>
<dbReference type="OrthoDB" id="5652447at2"/>
<dbReference type="AlphaFoldDB" id="A0A0W0TWC0"/>
<evidence type="ECO:0000313" key="3">
    <source>
        <dbReference type="Proteomes" id="UP000054773"/>
    </source>
</evidence>
<evidence type="ECO:0000313" key="2">
    <source>
        <dbReference type="EMBL" id="KTD00019.1"/>
    </source>
</evidence>
<dbReference type="PATRIC" id="fig|448.7.peg.132"/>
<evidence type="ECO:0000256" key="1">
    <source>
        <dbReference type="SAM" id="SignalP"/>
    </source>
</evidence>
<dbReference type="Proteomes" id="UP000054773">
    <property type="component" value="Unassembled WGS sequence"/>
</dbReference>
<protein>
    <submittedName>
        <fullName evidence="2">Uncharacterized protein</fullName>
    </submittedName>
</protein>
<keyword evidence="3" id="KW-1185">Reference proteome</keyword>
<feature type="signal peptide" evidence="1">
    <location>
        <begin position="1"/>
        <end position="22"/>
    </location>
</feature>
<proteinExistence type="predicted"/>
<gene>
    <name evidence="2" type="ORF">Lery_0127</name>
</gene>
<reference evidence="2 3" key="1">
    <citation type="submission" date="2015-11" db="EMBL/GenBank/DDBJ databases">
        <title>Genomic analysis of 38 Legionella species identifies large and diverse effector repertoires.</title>
        <authorList>
            <person name="Burstein D."/>
            <person name="Amaro F."/>
            <person name="Zusman T."/>
            <person name="Lifshitz Z."/>
            <person name="Cohen O."/>
            <person name="Gilbert J.A."/>
            <person name="Pupko T."/>
            <person name="Shuman H.A."/>
            <person name="Segal G."/>
        </authorList>
    </citation>
    <scope>NUCLEOTIDE SEQUENCE [LARGE SCALE GENOMIC DNA]</scope>
    <source>
        <strain evidence="2 3">SE-32A-C8</strain>
    </source>
</reference>
<dbReference type="STRING" id="448.Lery_0127"/>
<organism evidence="2 3">
    <name type="scientific">Legionella erythra</name>
    <dbReference type="NCBI Taxonomy" id="448"/>
    <lineage>
        <taxon>Bacteria</taxon>
        <taxon>Pseudomonadati</taxon>
        <taxon>Pseudomonadota</taxon>
        <taxon>Gammaproteobacteria</taxon>
        <taxon>Legionellales</taxon>
        <taxon>Legionellaceae</taxon>
        <taxon>Legionella</taxon>
    </lineage>
</organism>
<feature type="chain" id="PRO_5006913547" evidence="1">
    <location>
        <begin position="23"/>
        <end position="133"/>
    </location>
</feature>
<name>A0A0W0TWC0_LEGER</name>
<keyword evidence="1" id="KW-0732">Signal</keyword>
<dbReference type="InterPro" id="IPR056211">
    <property type="entry name" value="NttC-like"/>
</dbReference>